<proteinExistence type="predicted"/>
<dbReference type="PANTHER" id="PTHR34115">
    <property type="entry name" value="PROTEIN, PUTATIVE-RELATED"/>
    <property type="match status" value="1"/>
</dbReference>
<dbReference type="InterPro" id="IPR053258">
    <property type="entry name" value="Ca-permeable_cation_channel"/>
</dbReference>
<sequence>MNRHKVYFVLMALELTCIGIKYGVSDHNPFQQISPTMLLFILALFSHVLALTADMSMPTNIITFHVSGVVGCEALLWILLAQFLWYYIINLLLLLLASFCFFNYIVHITHLLRRTISNDVQMSNMEPREAQVV</sequence>
<dbReference type="EMBL" id="CM003603">
    <property type="protein sequence ID" value="KYP76250.1"/>
    <property type="molecule type" value="Genomic_DNA"/>
</dbReference>
<organism evidence="2 3">
    <name type="scientific">Cajanus cajan</name>
    <name type="common">Pigeon pea</name>
    <name type="synonym">Cajanus indicus</name>
    <dbReference type="NCBI Taxonomy" id="3821"/>
    <lineage>
        <taxon>Eukaryota</taxon>
        <taxon>Viridiplantae</taxon>
        <taxon>Streptophyta</taxon>
        <taxon>Embryophyta</taxon>
        <taxon>Tracheophyta</taxon>
        <taxon>Spermatophyta</taxon>
        <taxon>Magnoliopsida</taxon>
        <taxon>eudicotyledons</taxon>
        <taxon>Gunneridae</taxon>
        <taxon>Pentapetalae</taxon>
        <taxon>rosids</taxon>
        <taxon>fabids</taxon>
        <taxon>Fabales</taxon>
        <taxon>Fabaceae</taxon>
        <taxon>Papilionoideae</taxon>
        <taxon>50 kb inversion clade</taxon>
        <taxon>NPAAA clade</taxon>
        <taxon>indigoferoid/millettioid clade</taxon>
        <taxon>Phaseoleae</taxon>
        <taxon>Cajanus</taxon>
    </lineage>
</organism>
<dbReference type="Proteomes" id="UP000075243">
    <property type="component" value="Chromosome 1"/>
</dbReference>
<reference evidence="2 3" key="1">
    <citation type="journal article" date="2012" name="Nat. Biotechnol.">
        <title>Draft genome sequence of pigeonpea (Cajanus cajan), an orphan legume crop of resource-poor farmers.</title>
        <authorList>
            <person name="Varshney R.K."/>
            <person name="Chen W."/>
            <person name="Li Y."/>
            <person name="Bharti A.K."/>
            <person name="Saxena R.K."/>
            <person name="Schlueter J.A."/>
            <person name="Donoghue M.T."/>
            <person name="Azam S."/>
            <person name="Fan G."/>
            <person name="Whaley A.M."/>
            <person name="Farmer A.D."/>
            <person name="Sheridan J."/>
            <person name="Iwata A."/>
            <person name="Tuteja R."/>
            <person name="Penmetsa R.V."/>
            <person name="Wu W."/>
            <person name="Upadhyaya H.D."/>
            <person name="Yang S.P."/>
            <person name="Shah T."/>
            <person name="Saxena K.B."/>
            <person name="Michael T."/>
            <person name="McCombie W.R."/>
            <person name="Yang B."/>
            <person name="Zhang G."/>
            <person name="Yang H."/>
            <person name="Wang J."/>
            <person name="Spillane C."/>
            <person name="Cook D.R."/>
            <person name="May G.D."/>
            <person name="Xu X."/>
            <person name="Jackson S.A."/>
        </authorList>
    </citation>
    <scope>NUCLEOTIDE SEQUENCE [LARGE SCALE GENOMIC DNA]</scope>
    <source>
        <strain evidence="3">cv. Asha</strain>
    </source>
</reference>
<feature type="transmembrane region" description="Helical" evidence="1">
    <location>
        <begin position="36"/>
        <end position="53"/>
    </location>
</feature>
<keyword evidence="3" id="KW-1185">Reference proteome</keyword>
<keyword evidence="1" id="KW-1133">Transmembrane helix</keyword>
<evidence type="ECO:0000313" key="2">
    <source>
        <dbReference type="EMBL" id="KYP76250.1"/>
    </source>
</evidence>
<dbReference type="Gramene" id="C.cajan_19896.t">
    <property type="protein sequence ID" value="C.cajan_19896.t.cds1"/>
    <property type="gene ID" value="C.cajan_19896"/>
</dbReference>
<protein>
    <submittedName>
        <fullName evidence="2">Uncharacterized protein</fullName>
    </submittedName>
</protein>
<accession>A0A151UA98</accession>
<evidence type="ECO:0000313" key="3">
    <source>
        <dbReference type="Proteomes" id="UP000075243"/>
    </source>
</evidence>
<gene>
    <name evidence="2" type="ORF">KK1_020483</name>
</gene>
<dbReference type="AlphaFoldDB" id="A0A151UA98"/>
<feature type="transmembrane region" description="Helical" evidence="1">
    <location>
        <begin position="60"/>
        <end position="79"/>
    </location>
</feature>
<keyword evidence="1" id="KW-0812">Transmembrane</keyword>
<dbReference type="PANTHER" id="PTHR34115:SF17">
    <property type="entry name" value="PROTEIN, PUTATIVE-RELATED"/>
    <property type="match status" value="1"/>
</dbReference>
<keyword evidence="1" id="KW-0472">Membrane</keyword>
<name>A0A151UA98_CAJCA</name>
<feature type="transmembrane region" description="Helical" evidence="1">
    <location>
        <begin position="85"/>
        <end position="106"/>
    </location>
</feature>
<evidence type="ECO:0000256" key="1">
    <source>
        <dbReference type="SAM" id="Phobius"/>
    </source>
</evidence>
<dbReference type="OMA" id="SNMEPRE"/>
<feature type="transmembrane region" description="Helical" evidence="1">
    <location>
        <begin position="7"/>
        <end position="24"/>
    </location>
</feature>